<dbReference type="Gene3D" id="3.40.50.40">
    <property type="match status" value="1"/>
</dbReference>
<feature type="domain" description="Asparaginase/glutaminase C-terminal" evidence="7">
    <location>
        <begin position="209"/>
        <end position="322"/>
    </location>
</feature>
<organism evidence="8 9">
    <name type="scientific">Flaviflexus salsibiostraticola</name>
    <dbReference type="NCBI Taxonomy" id="1282737"/>
    <lineage>
        <taxon>Bacteria</taxon>
        <taxon>Bacillati</taxon>
        <taxon>Actinomycetota</taxon>
        <taxon>Actinomycetes</taxon>
        <taxon>Actinomycetales</taxon>
        <taxon>Actinomycetaceae</taxon>
        <taxon>Flaviflexus</taxon>
    </lineage>
</organism>
<dbReference type="PANTHER" id="PTHR11707">
    <property type="entry name" value="L-ASPARAGINASE"/>
    <property type="match status" value="1"/>
</dbReference>
<dbReference type="GO" id="GO:0006528">
    <property type="term" value="P:asparagine metabolic process"/>
    <property type="evidence" value="ECO:0007669"/>
    <property type="project" value="InterPro"/>
</dbReference>
<feature type="binding site" evidence="4">
    <location>
        <begin position="88"/>
        <end position="89"/>
    </location>
    <ligand>
        <name>substrate</name>
    </ligand>
</feature>
<gene>
    <name evidence="8" type="ORF">EJO69_07145</name>
</gene>
<dbReference type="InterPro" id="IPR027475">
    <property type="entry name" value="Asparaginase/glutaminase_AS2"/>
</dbReference>
<accession>A0A3Q8WVI9</accession>
<comment type="similarity">
    <text evidence="1">Belongs to the asparaginase 1 family.</text>
</comment>
<dbReference type="KEGG" id="fsl:EJO69_07145"/>
<dbReference type="PRINTS" id="PR00139">
    <property type="entry name" value="ASNGLNASE"/>
</dbReference>
<evidence type="ECO:0000259" key="6">
    <source>
        <dbReference type="Pfam" id="PF00710"/>
    </source>
</evidence>
<evidence type="ECO:0000256" key="4">
    <source>
        <dbReference type="PIRSR" id="PIRSR001220-2"/>
    </source>
</evidence>
<dbReference type="SMART" id="SM00870">
    <property type="entry name" value="Asparaginase"/>
    <property type="match status" value="1"/>
</dbReference>
<dbReference type="RefSeq" id="WP_126040574.1">
    <property type="nucleotide sequence ID" value="NZ_CP034438.1"/>
</dbReference>
<dbReference type="FunFam" id="3.40.50.1170:FF:000001">
    <property type="entry name" value="L-asparaginase 2"/>
    <property type="match status" value="1"/>
</dbReference>
<feature type="domain" description="L-asparaginase N-terminal" evidence="6">
    <location>
        <begin position="5"/>
        <end position="191"/>
    </location>
</feature>
<dbReference type="InterPro" id="IPR006034">
    <property type="entry name" value="Asparaginase/glutaminase-like"/>
</dbReference>
<feature type="active site" description="O-isoaspartyl threonine intermediate" evidence="3">
    <location>
        <position position="13"/>
    </location>
</feature>
<evidence type="ECO:0000256" key="1">
    <source>
        <dbReference type="ARBA" id="ARBA00010518"/>
    </source>
</evidence>
<dbReference type="InterPro" id="IPR004550">
    <property type="entry name" value="AsnASE_II"/>
</dbReference>
<evidence type="ECO:0000256" key="5">
    <source>
        <dbReference type="PROSITE-ProRule" id="PRU10100"/>
    </source>
</evidence>
<evidence type="ECO:0000256" key="2">
    <source>
        <dbReference type="ARBA" id="ARBA00022801"/>
    </source>
</evidence>
<keyword evidence="2" id="KW-0378">Hydrolase</keyword>
<dbReference type="Proteomes" id="UP000270021">
    <property type="component" value="Chromosome"/>
</dbReference>
<dbReference type="PANTHER" id="PTHR11707:SF28">
    <property type="entry name" value="60 KDA LYSOPHOSPHOLIPASE"/>
    <property type="match status" value="1"/>
</dbReference>
<evidence type="ECO:0000313" key="8">
    <source>
        <dbReference type="EMBL" id="AZN30109.1"/>
    </source>
</evidence>
<dbReference type="PROSITE" id="PS51732">
    <property type="entry name" value="ASN_GLN_ASE_3"/>
    <property type="match status" value="1"/>
</dbReference>
<dbReference type="InterPro" id="IPR040919">
    <property type="entry name" value="Asparaginase_C"/>
</dbReference>
<evidence type="ECO:0000259" key="7">
    <source>
        <dbReference type="Pfam" id="PF17763"/>
    </source>
</evidence>
<dbReference type="InterPro" id="IPR027473">
    <property type="entry name" value="L-asparaginase_C"/>
</dbReference>
<dbReference type="SFLD" id="SFLDS00057">
    <property type="entry name" value="Glutaminase/Asparaginase"/>
    <property type="match status" value="1"/>
</dbReference>
<dbReference type="Pfam" id="PF00710">
    <property type="entry name" value="Asparaginase"/>
    <property type="match status" value="1"/>
</dbReference>
<dbReference type="Pfam" id="PF17763">
    <property type="entry name" value="Asparaginase_C"/>
    <property type="match status" value="1"/>
</dbReference>
<dbReference type="EMBL" id="CP034438">
    <property type="protein sequence ID" value="AZN30109.1"/>
    <property type="molecule type" value="Genomic_DNA"/>
</dbReference>
<dbReference type="InterPro" id="IPR027474">
    <property type="entry name" value="L-asparaginase_N"/>
</dbReference>
<protein>
    <submittedName>
        <fullName evidence="8">Asparaginase</fullName>
    </submittedName>
</protein>
<sequence>MKPIIAVGALGGTIAMSAEGTGAVRPELSADDLVGAVPALADVAQIRAETISNVASPAILPRNVLDALDFATRSIDEGATGVVLTHGTDTLEETAYLLDLLWDREEPLVVTGAMRSPNLPGADGPANLLAAVVTAGSEDARGMGVLVVLDDTVHLARLAAKTHATAVWTFQSPGWGPVGRVAERRLRMALRPMRMFDPLPAPGDGPIRIPIVETPFGDEGDWVRAIASLEPPALVVQASGVGHMSEPVSDACEELVRSGIPVIMASRTGSGTTLEKSYGYPGSEQDLIARGLIPTGFLTARKTRLLVHVLLEFGADEATIRREIAARGF</sequence>
<feature type="active site" evidence="5">
    <location>
        <position position="88"/>
    </location>
</feature>
<dbReference type="InterPro" id="IPR037152">
    <property type="entry name" value="L-asparaginase_N_sf"/>
</dbReference>
<feature type="binding site" evidence="4">
    <location>
        <position position="56"/>
    </location>
    <ligand>
        <name>substrate</name>
    </ligand>
</feature>
<keyword evidence="9" id="KW-1185">Reference proteome</keyword>
<reference evidence="8 9" key="1">
    <citation type="submission" date="2018-12" db="EMBL/GenBank/DDBJ databases">
        <title>Complete genome sequence of Flaviflexus salsibiostraticola KCTC 33148.</title>
        <authorList>
            <person name="Bae J.-W."/>
        </authorList>
    </citation>
    <scope>NUCLEOTIDE SEQUENCE [LARGE SCALE GENOMIC DNA]</scope>
    <source>
        <strain evidence="8 9">KCTC 33148</strain>
    </source>
</reference>
<dbReference type="InterPro" id="IPR036152">
    <property type="entry name" value="Asp/glu_Ase-like_sf"/>
</dbReference>
<dbReference type="GO" id="GO:0004067">
    <property type="term" value="F:asparaginase activity"/>
    <property type="evidence" value="ECO:0007669"/>
    <property type="project" value="UniProtKB-UniRule"/>
</dbReference>
<dbReference type="CDD" id="cd08964">
    <property type="entry name" value="L-asparaginase_II"/>
    <property type="match status" value="1"/>
</dbReference>
<evidence type="ECO:0000256" key="3">
    <source>
        <dbReference type="PIRSR" id="PIRSR001220-1"/>
    </source>
</evidence>
<evidence type="ECO:0000313" key="9">
    <source>
        <dbReference type="Proteomes" id="UP000270021"/>
    </source>
</evidence>
<dbReference type="OrthoDB" id="9788068at2"/>
<name>A0A3Q8WVI9_9ACTO</name>
<dbReference type="PROSITE" id="PS00917">
    <property type="entry name" value="ASN_GLN_ASE_2"/>
    <property type="match status" value="1"/>
</dbReference>
<dbReference type="Gene3D" id="3.40.50.1170">
    <property type="entry name" value="L-asparaginase, N-terminal domain"/>
    <property type="match status" value="1"/>
</dbReference>
<dbReference type="PIRSF" id="PIRSF001220">
    <property type="entry name" value="L-ASNase_gatD"/>
    <property type="match status" value="1"/>
</dbReference>
<dbReference type="PIRSF" id="PIRSF500176">
    <property type="entry name" value="L_ASNase"/>
    <property type="match status" value="1"/>
</dbReference>
<dbReference type="AlphaFoldDB" id="A0A3Q8WVI9"/>
<proteinExistence type="inferred from homology"/>
<dbReference type="SUPFAM" id="SSF53774">
    <property type="entry name" value="Glutaminase/Asparaginase"/>
    <property type="match status" value="1"/>
</dbReference>